<dbReference type="InterPro" id="IPR023600">
    <property type="entry name" value="Folylpolyglutamate_synth_euk"/>
</dbReference>
<dbReference type="GO" id="GO:0005759">
    <property type="term" value="C:mitochondrial matrix"/>
    <property type="evidence" value="ECO:0007669"/>
    <property type="project" value="UniProtKB-SubCell"/>
</dbReference>
<dbReference type="PANTHER" id="PTHR11136">
    <property type="entry name" value="FOLYLPOLYGLUTAMATE SYNTHASE-RELATED"/>
    <property type="match status" value="1"/>
</dbReference>
<dbReference type="HOGENOM" id="CLU_015869_0_3_1"/>
<reference evidence="22 23" key="1">
    <citation type="journal article" date="2013" name="Nature">
        <title>Insights into bilaterian evolution from three spiralian genomes.</title>
        <authorList>
            <person name="Simakov O."/>
            <person name="Marletaz F."/>
            <person name="Cho S.J."/>
            <person name="Edsinger-Gonzales E."/>
            <person name="Havlak P."/>
            <person name="Hellsten U."/>
            <person name="Kuo D.H."/>
            <person name="Larsson T."/>
            <person name="Lv J."/>
            <person name="Arendt D."/>
            <person name="Savage R."/>
            <person name="Osoegawa K."/>
            <person name="de Jong P."/>
            <person name="Grimwood J."/>
            <person name="Chapman J.A."/>
            <person name="Shapiro H."/>
            <person name="Aerts A."/>
            <person name="Otillar R.P."/>
            <person name="Terry A.Y."/>
            <person name="Boore J.L."/>
            <person name="Grigoriev I.V."/>
            <person name="Lindberg D.R."/>
            <person name="Seaver E.C."/>
            <person name="Weisblat D.A."/>
            <person name="Putnam N.H."/>
            <person name="Rokhsar D.S."/>
        </authorList>
    </citation>
    <scope>NUCLEOTIDE SEQUENCE [LARGE SCALE GENOMIC DNA]</scope>
</reference>
<evidence type="ECO:0000256" key="20">
    <source>
        <dbReference type="PIRSR" id="PIRSR038895-1"/>
    </source>
</evidence>
<dbReference type="InterPro" id="IPR036565">
    <property type="entry name" value="Mur-like_cat_sf"/>
</dbReference>
<evidence type="ECO:0000256" key="10">
    <source>
        <dbReference type="ARBA" id="ARBA00022723"/>
    </source>
</evidence>
<dbReference type="AlphaFoldDB" id="V3Z6K0"/>
<protein>
    <recommendedName>
        <fullName evidence="6">tetrahydrofolate synthase</fullName>
        <ecNumber evidence="6">6.3.2.17</ecNumber>
    </recommendedName>
    <alternativeName>
        <fullName evidence="18">Folylpoly-gamma-glutamate synthetase</fullName>
    </alternativeName>
    <alternativeName>
        <fullName evidence="17">Tetrahydrofolylpolyglutamate synthase</fullName>
    </alternativeName>
</protein>
<keyword evidence="7" id="KW-0963">Cytoplasm</keyword>
<keyword evidence="15" id="KW-0496">Mitochondrion</keyword>
<keyword evidence="10 21" id="KW-0479">Metal-binding</keyword>
<dbReference type="STRING" id="225164.V3Z6K0"/>
<evidence type="ECO:0000256" key="16">
    <source>
        <dbReference type="ARBA" id="ARBA00023136"/>
    </source>
</evidence>
<proteinExistence type="inferred from homology"/>
<evidence type="ECO:0000256" key="6">
    <source>
        <dbReference type="ARBA" id="ARBA00013025"/>
    </source>
</evidence>
<feature type="non-terminal residue" evidence="22">
    <location>
        <position position="1"/>
    </location>
</feature>
<dbReference type="Proteomes" id="UP000030746">
    <property type="component" value="Unassembled WGS sequence"/>
</dbReference>
<dbReference type="UniPathway" id="UPA00850"/>
<sequence length="506" mass="56154">FQEAVRTLNSLQSNALTLERCQITAAKRLQNMVDYIHRSGLTVNDLDKLSIIHISGTKGKGSTAAYCESILRHEGYKTAFFSSPHLVEVRERFRINGKPISKELFTSNFWHVYNKLDASKESYDNLMPPYFAFLTVLSCHIFLEEKVDVTIMEVGVGGEYDSTNFIKHPIVCGVTSLGLDHTTILGKDLASIAWNKAGIFKEGVPAVTVEQPPEAMKVIHDRSVEKNVSMSEIKDVTLHNVSQDIKLGINGDKQIVNASLAVQLCKIWKQTHSGKDPVPLFFPISTQVYNSLKECIWYGRNQTIQRPGITYYLDGAHTLESVQQCVDWFNESSTKEAKAVKGKVVKILVFNLTGGRGRDVSILLNQLQRCNFNGALFTPNLAYSAIDPNHSGKLSTEIFQNGTSEHFGTSKLGEELNGAQNELFVVNGEALDMENLKYHTHILPCISSALFWATQGKDKCVNVEKNCVVPDIPSEFHDASHIQILITGSLHLVGGALSIVMPNLND</sequence>
<evidence type="ECO:0000256" key="17">
    <source>
        <dbReference type="ARBA" id="ARBA00030592"/>
    </source>
</evidence>
<name>V3Z6K0_LOTGI</name>
<evidence type="ECO:0000256" key="14">
    <source>
        <dbReference type="ARBA" id="ARBA00022842"/>
    </source>
</evidence>
<evidence type="ECO:0000313" key="23">
    <source>
        <dbReference type="Proteomes" id="UP000030746"/>
    </source>
</evidence>
<keyword evidence="23" id="KW-1185">Reference proteome</keyword>
<dbReference type="Gene3D" id="3.90.190.20">
    <property type="entry name" value="Mur ligase, C-terminal domain"/>
    <property type="match status" value="1"/>
</dbReference>
<evidence type="ECO:0000256" key="1">
    <source>
        <dbReference type="ARBA" id="ARBA00004273"/>
    </source>
</evidence>
<dbReference type="CTD" id="20232943"/>
<dbReference type="GO" id="GO:0005524">
    <property type="term" value="F:ATP binding"/>
    <property type="evidence" value="ECO:0007669"/>
    <property type="project" value="UniProtKB-KW"/>
</dbReference>
<dbReference type="OMA" id="ESLDCCM"/>
<feature type="binding site" evidence="21">
    <location>
        <position position="153"/>
    </location>
    <ligand>
        <name>Mg(2+)</name>
        <dbReference type="ChEBI" id="CHEBI:18420"/>
        <label>1</label>
    </ligand>
</feature>
<gene>
    <name evidence="22" type="ORF">LOTGIDRAFT_129379</name>
</gene>
<evidence type="ECO:0000256" key="21">
    <source>
        <dbReference type="PIRSR" id="PIRSR038895-2"/>
    </source>
</evidence>
<dbReference type="PROSITE" id="PS01011">
    <property type="entry name" value="FOLYLPOLYGLU_SYNT_1"/>
    <property type="match status" value="1"/>
</dbReference>
<dbReference type="PIRSF" id="PIRSF038895">
    <property type="entry name" value="FPGS"/>
    <property type="match status" value="1"/>
</dbReference>
<evidence type="ECO:0000256" key="15">
    <source>
        <dbReference type="ARBA" id="ARBA00023128"/>
    </source>
</evidence>
<organism evidence="22 23">
    <name type="scientific">Lottia gigantea</name>
    <name type="common">Giant owl limpet</name>
    <dbReference type="NCBI Taxonomy" id="225164"/>
    <lineage>
        <taxon>Eukaryota</taxon>
        <taxon>Metazoa</taxon>
        <taxon>Spiralia</taxon>
        <taxon>Lophotrochozoa</taxon>
        <taxon>Mollusca</taxon>
        <taxon>Gastropoda</taxon>
        <taxon>Patellogastropoda</taxon>
        <taxon>Lottioidea</taxon>
        <taxon>Lottiidae</taxon>
        <taxon>Lottia</taxon>
    </lineage>
</organism>
<dbReference type="SUPFAM" id="SSF53623">
    <property type="entry name" value="MurD-like peptide ligases, catalytic domain"/>
    <property type="match status" value="1"/>
</dbReference>
<keyword evidence="9" id="KW-0436">Ligase</keyword>
<keyword evidence="14 21" id="KW-0460">Magnesium</keyword>
<evidence type="ECO:0000256" key="13">
    <source>
        <dbReference type="ARBA" id="ARBA00022840"/>
    </source>
</evidence>
<dbReference type="GO" id="GO:0004326">
    <property type="term" value="F:tetrahydrofolylpolyglutamate synthase activity"/>
    <property type="evidence" value="ECO:0007669"/>
    <property type="project" value="UniProtKB-EC"/>
</dbReference>
<dbReference type="SUPFAM" id="SSF53244">
    <property type="entry name" value="MurD-like peptide ligases, peptide-binding domain"/>
    <property type="match status" value="1"/>
</dbReference>
<keyword evidence="12" id="KW-0999">Mitochondrion inner membrane</keyword>
<comment type="catalytic activity">
    <reaction evidence="19">
        <text>(6S)-5,6,7,8-tetrahydrofolyl-(gamma-L-Glu)(n) + L-glutamate + ATP = (6S)-5,6,7,8-tetrahydrofolyl-(gamma-L-Glu)(n+1) + ADP + phosphate + H(+)</text>
        <dbReference type="Rhea" id="RHEA:10580"/>
        <dbReference type="Rhea" id="RHEA-COMP:14738"/>
        <dbReference type="Rhea" id="RHEA-COMP:14740"/>
        <dbReference type="ChEBI" id="CHEBI:15378"/>
        <dbReference type="ChEBI" id="CHEBI:29985"/>
        <dbReference type="ChEBI" id="CHEBI:30616"/>
        <dbReference type="ChEBI" id="CHEBI:43474"/>
        <dbReference type="ChEBI" id="CHEBI:141005"/>
        <dbReference type="ChEBI" id="CHEBI:456216"/>
        <dbReference type="EC" id="6.3.2.17"/>
    </reaction>
</comment>
<evidence type="ECO:0000256" key="11">
    <source>
        <dbReference type="ARBA" id="ARBA00022741"/>
    </source>
</evidence>
<dbReference type="InterPro" id="IPR001645">
    <property type="entry name" value="Folylpolyglutamate_synth"/>
</dbReference>
<comment type="pathway">
    <text evidence="4">Cofactor biosynthesis; tetrahydrofolylpolyglutamate biosynthesis.</text>
</comment>
<evidence type="ECO:0000256" key="18">
    <source>
        <dbReference type="ARBA" id="ARBA00030876"/>
    </source>
</evidence>
<dbReference type="GO" id="GO:0046872">
    <property type="term" value="F:metal ion binding"/>
    <property type="evidence" value="ECO:0007669"/>
    <property type="project" value="UniProtKB-KW"/>
</dbReference>
<dbReference type="GO" id="GO:0005743">
    <property type="term" value="C:mitochondrial inner membrane"/>
    <property type="evidence" value="ECO:0007669"/>
    <property type="project" value="UniProtKB-SubCell"/>
</dbReference>
<feature type="binding site" evidence="20">
    <location>
        <position position="300"/>
    </location>
    <ligand>
        <name>ATP</name>
        <dbReference type="ChEBI" id="CHEBI:30616"/>
    </ligand>
</feature>
<dbReference type="OrthoDB" id="5212574at2759"/>
<evidence type="ECO:0000313" key="22">
    <source>
        <dbReference type="EMBL" id="ESO86393.1"/>
    </source>
</evidence>
<dbReference type="GO" id="GO:0005829">
    <property type="term" value="C:cytosol"/>
    <property type="evidence" value="ECO:0007669"/>
    <property type="project" value="TreeGrafter"/>
</dbReference>
<evidence type="ECO:0000256" key="7">
    <source>
        <dbReference type="ARBA" id="ARBA00022490"/>
    </source>
</evidence>
<evidence type="ECO:0000256" key="3">
    <source>
        <dbReference type="ARBA" id="ARBA00004496"/>
    </source>
</evidence>
<dbReference type="GO" id="GO:0006730">
    <property type="term" value="P:one-carbon metabolic process"/>
    <property type="evidence" value="ECO:0007669"/>
    <property type="project" value="UniProtKB-KW"/>
</dbReference>
<evidence type="ECO:0000256" key="19">
    <source>
        <dbReference type="ARBA" id="ARBA00047493"/>
    </source>
</evidence>
<evidence type="ECO:0000256" key="4">
    <source>
        <dbReference type="ARBA" id="ARBA00005150"/>
    </source>
</evidence>
<dbReference type="NCBIfam" id="TIGR01499">
    <property type="entry name" value="folC"/>
    <property type="match status" value="1"/>
</dbReference>
<dbReference type="PANTHER" id="PTHR11136:SF5">
    <property type="entry name" value="FOLYLPOLYGLUTAMATE SYNTHASE, MITOCHONDRIAL"/>
    <property type="match status" value="1"/>
</dbReference>
<dbReference type="EC" id="6.3.2.17" evidence="6"/>
<keyword evidence="8" id="KW-0554">One-carbon metabolism</keyword>
<dbReference type="RefSeq" id="XP_009062933.1">
    <property type="nucleotide sequence ID" value="XM_009064685.1"/>
</dbReference>
<evidence type="ECO:0000256" key="8">
    <source>
        <dbReference type="ARBA" id="ARBA00022563"/>
    </source>
</evidence>
<dbReference type="Gene3D" id="3.40.1190.10">
    <property type="entry name" value="Mur-like, catalytic domain"/>
    <property type="match status" value="1"/>
</dbReference>
<keyword evidence="16" id="KW-0472">Membrane</keyword>
<comment type="subcellular location">
    <subcellularLocation>
        <location evidence="3">Cytoplasm</location>
    </subcellularLocation>
    <subcellularLocation>
        <location evidence="1">Mitochondrion inner membrane</location>
    </subcellularLocation>
    <subcellularLocation>
        <location evidence="2">Mitochondrion matrix</location>
    </subcellularLocation>
</comment>
<comment type="similarity">
    <text evidence="5">Belongs to the folylpolyglutamate synthase family.</text>
</comment>
<dbReference type="InterPro" id="IPR018109">
    <property type="entry name" value="Folylpolyglutamate_synth_CS"/>
</dbReference>
<accession>V3Z6K0</accession>
<evidence type="ECO:0000256" key="2">
    <source>
        <dbReference type="ARBA" id="ARBA00004305"/>
    </source>
</evidence>
<keyword evidence="13 20" id="KW-0067">ATP-binding</keyword>
<feature type="binding site" evidence="21">
    <location>
        <position position="83"/>
    </location>
    <ligand>
        <name>Mg(2+)</name>
        <dbReference type="ChEBI" id="CHEBI:18420"/>
        <label>1</label>
    </ligand>
</feature>
<evidence type="ECO:0000256" key="12">
    <source>
        <dbReference type="ARBA" id="ARBA00022792"/>
    </source>
</evidence>
<evidence type="ECO:0000256" key="5">
    <source>
        <dbReference type="ARBA" id="ARBA00008276"/>
    </source>
</evidence>
<dbReference type="InterPro" id="IPR036615">
    <property type="entry name" value="Mur_ligase_C_dom_sf"/>
</dbReference>
<dbReference type="KEGG" id="lgi:LOTGIDRAFT_129379"/>
<dbReference type="EMBL" id="KB203083">
    <property type="protein sequence ID" value="ESO86393.1"/>
    <property type="molecule type" value="Genomic_DNA"/>
</dbReference>
<evidence type="ECO:0000256" key="9">
    <source>
        <dbReference type="ARBA" id="ARBA00022598"/>
    </source>
</evidence>
<feature type="binding site" evidence="20">
    <location>
        <position position="314"/>
    </location>
    <ligand>
        <name>ATP</name>
        <dbReference type="ChEBI" id="CHEBI:30616"/>
    </ligand>
</feature>
<dbReference type="GeneID" id="20232943"/>
<keyword evidence="11 20" id="KW-0547">Nucleotide-binding</keyword>
<feature type="binding site" evidence="21">
    <location>
        <position position="181"/>
    </location>
    <ligand>
        <name>Mg(2+)</name>
        <dbReference type="ChEBI" id="CHEBI:18420"/>
        <label>1</label>
    </ligand>
</feature>